<protein>
    <submittedName>
        <fullName evidence="5">Putative cell polarity protein</fullName>
    </submittedName>
</protein>
<proteinExistence type="predicted"/>
<feature type="compositionally biased region" description="Polar residues" evidence="1">
    <location>
        <begin position="204"/>
        <end position="228"/>
    </location>
</feature>
<feature type="compositionally biased region" description="Low complexity" evidence="1">
    <location>
        <begin position="2396"/>
        <end position="2408"/>
    </location>
</feature>
<feature type="compositionally biased region" description="Polar residues" evidence="1">
    <location>
        <begin position="172"/>
        <end position="191"/>
    </location>
</feature>
<feature type="domain" description="Cell morphogenesis central region" evidence="4">
    <location>
        <begin position="1490"/>
        <end position="1680"/>
    </location>
</feature>
<dbReference type="Pfam" id="PF14225">
    <property type="entry name" value="MOR2-PAG1_C"/>
    <property type="match status" value="1"/>
</dbReference>
<feature type="region of interest" description="Disordered" evidence="1">
    <location>
        <begin position="2463"/>
        <end position="2484"/>
    </location>
</feature>
<name>A0A1Y2AUW9_9TREE</name>
<dbReference type="InterPro" id="IPR025614">
    <property type="entry name" value="Cell_morpho_N"/>
</dbReference>
<dbReference type="PANTHER" id="PTHR12295:SF30">
    <property type="entry name" value="PROTEIN FURRY"/>
    <property type="match status" value="1"/>
</dbReference>
<dbReference type="Pfam" id="PF14222">
    <property type="entry name" value="MOR2-PAG1_N"/>
    <property type="match status" value="1"/>
</dbReference>
<evidence type="ECO:0000313" key="5">
    <source>
        <dbReference type="EMBL" id="ORY25725.1"/>
    </source>
</evidence>
<dbReference type="EMBL" id="MCFC01000054">
    <property type="protein sequence ID" value="ORY25725.1"/>
    <property type="molecule type" value="Genomic_DNA"/>
</dbReference>
<evidence type="ECO:0000313" key="6">
    <source>
        <dbReference type="Proteomes" id="UP000193986"/>
    </source>
</evidence>
<dbReference type="SUPFAM" id="SSF48371">
    <property type="entry name" value="ARM repeat"/>
    <property type="match status" value="2"/>
</dbReference>
<comment type="caution">
    <text evidence="5">The sequence shown here is derived from an EMBL/GenBank/DDBJ whole genome shotgun (WGS) entry which is preliminary data.</text>
</comment>
<feature type="compositionally biased region" description="Polar residues" evidence="1">
    <location>
        <begin position="71"/>
        <end position="85"/>
    </location>
</feature>
<dbReference type="OrthoDB" id="6287725at2759"/>
<evidence type="ECO:0000259" key="2">
    <source>
        <dbReference type="Pfam" id="PF14222"/>
    </source>
</evidence>
<dbReference type="Proteomes" id="UP000193986">
    <property type="component" value="Unassembled WGS sequence"/>
</dbReference>
<feature type="region of interest" description="Disordered" evidence="1">
    <location>
        <begin position="2396"/>
        <end position="2415"/>
    </location>
</feature>
<dbReference type="GO" id="GO:0005938">
    <property type="term" value="C:cell cortex"/>
    <property type="evidence" value="ECO:0007669"/>
    <property type="project" value="TreeGrafter"/>
</dbReference>
<sequence>MEIIEIPQDLEDEEYDFSLPSLAKSSFGSSSADISDAYVSRTGSFNDPAIPTKLGGPSTTPTRPILPKASASYSAGTPTPNTQYASHMEDRSRFGKHSNGSSTSIATPGTSLNSNQGFLRGKGSLASIKNAFKSSSTAAGPSLPPVPTIDTKHAGGYPALRNPFSRLESVPISPTASSYRTGSRGKTSSPAPSAYHSYGERKQSTATNHSSNRSQGGRSATSQGSSSFRVDEHSIPALPPIPTRATPSSRMGRHGSEAGSFFGFGRRHGSISEEDMLDRTPGEEALRIVYRNFADAANMKISRICARPLNTQPVLTAYLEPGVDESFDSSVTSLVQCARRHARRVVDLLSGWTKGHCEGIGASEVRAHLDRALGLQMRVEDAAAILGARKSSAARYVLNRALIEMIKTVPRDAIGEDLGMSLEQNAFNTYRAEKLDENAQFSHRKAVSNMQIELLGELSTTRFLTVSDRFTRELSMHATSAQPTKDTEIRIEHLLRAMRHLKLRVYPENELEMSSEFINQLAAFFANAHGQTLKCAYAETLTALLHPVIEAATAEVNHPMWSKAIGIILSRALAMAQKPRYWHVAFPLVVVSLSVSPREVFMQYWQSCIDSVLAKMKDRNLRVIAINSFIRLLWVYLNRCSESATSLRKRLDPLIRTFFTSSGLYPSDLPLGAFYPIAYYTMVKQLDLGEELISEFLRDPQRASVDAASLDRTTALVQAVSCTLRTVELDNASKWPKSDSFGAIEASDTEATGDVLSPEVLERPDVASFLSRFSSAATQLLLHFDRIVSALVLSSDAVHLSASASNSMDQTGEMITRKHGDIHVSYPSRYTPSLRLLSTLIGTLPRCLSPSASFPDVANILCRATFSADPAVCVAACEAMRRVARDPAHCHILATTYGQFIFETRHIFRDTFVGSRLLETQFERVVALWYDLLQILVDHQRSALAEVAEGEATTPPTVSSSVIDKVDGCGLFLLCSSSLALRRLGGQVLVAARDLEGQARRPSAAFRYSRINPNKAILSRAAQLYEGNCEEADIAAMRQLPWCTASDRHRLDSAVTKDGQRLLQRIAESDQSKDGQLWLSILPFFVARLQAELSGPAAELRSIVASTALRLQGHVATIASTNAARATPGMRASPAVSGRTASDTAVLADHWRAYMCVLCGTMPTSQTLPTTPPVQRTKEAVILTPETISSPALFHYLTSVLGWEDPRFKDAAVYALGSIGPSLLRPLSDILLSLVRRLADGTTASARDPNRRMPINNSLWTASAHVFRLVSPLLLDARSGSHLASLSSMIGFVKFTHTLLSDRHVKEDYDLQSLRRSFCIVVENLTNALAKLDSPDRFLGDEMRGAVFKLCYEWCHVGRRPDVARARESYTLQTAADNYRGERDRAQYLDDFQAKTKLLSAAAAEAMAGLCQGKLISANEATPEQQASDHLVEPLTVLRWIRGMFTSSSAPHHETGRKALYSLLKYNWSCNQLLDEVLHQSFGEGEQFTLDSSFFGVVAAVLAERLVELPIEQLACLALSKLGHPATDIRQRAFQLVEALDPTARKELSKLLPAVGSAAPSVYRKAQRQLAMRLADTFADNAPGFLSECTNRLSQLEAPRRQATLSILPPWLEVLEVAAESNRSPEDATIDHQILSNLMYIAVRFSDDHLDDIQEIFLAFAGSTNSRNTTALVKYLFEQGSKRRSPEFVTHAQRIMACLAQSEAGSDMFEEICNFVEPSAMAALPEADVPPSPMTSLANLDTLMSAPSARSQSFSTGQLALLFAGELLPHQLDDMELSSRLPTLLHIALVHSDHASSALREQCQSVLFQVLRVWICDMSNVPQEDAPAIWSTAELKTNALAKSRSTTFWKVEDDSATQTALSAPTKMVSFIMKVLGILLPLQPRIRQQWGELALAWATSCPIRHLACRSFQVFRILSPRVNPRMVSDTLARLSSTVGSSSPEIQIFNQEVLKTFASIVRNLSSTDVQIHPQIFWCAVACLTTPFENEFLEVVDLLSHLLDKTNLSDPSVAQQLLSFRPPDWVGPPPHLQSLLLVGLRSSKTALMTFDLIRRLASAPYDELIDPAADRLLHGFIAALPWMLQSADLGEPNEDLAMMALDLAAIADAQNNPGFSRLLTSFARVKFRSKDDFIRQAASLLRDFMPTHGLEILTLLLGFVLNTEDWMREKGMQVLKLLLQFPEARGPLATHGNELLQPLLRLVPTKHSSLALDVLDLPISTSNSDNPTAGEIFGPIEPSGWSVAKAKELSALTRENVTAVFNTCAVETRAASAHFSVVQFADLRSFNPNPSQVSLDPPSSPITSGDNASMGDLVGALHSLGQFFDDGLDEVPGSASTTRSPRAVRRGHRQVPSESISERRVRAIMARGRNPSISSPIYESPPGSYPNGRGKHRHNLSELSSADSIDSASVSETQQHTQRLQGYRAGLRLQHHTAASFSSMASSTDTDADPDRSENLFALEEAGNASSISFMSDTPGSTNQSTPVMVRK</sequence>
<dbReference type="Pfam" id="PF14228">
    <property type="entry name" value="MOR2-PAG1_mid"/>
    <property type="match status" value="2"/>
</dbReference>
<feature type="region of interest" description="Disordered" evidence="1">
    <location>
        <begin position="134"/>
        <end position="267"/>
    </location>
</feature>
<organism evidence="5 6">
    <name type="scientific">Naematelia encephala</name>
    <dbReference type="NCBI Taxonomy" id="71784"/>
    <lineage>
        <taxon>Eukaryota</taxon>
        <taxon>Fungi</taxon>
        <taxon>Dikarya</taxon>
        <taxon>Basidiomycota</taxon>
        <taxon>Agaricomycotina</taxon>
        <taxon>Tremellomycetes</taxon>
        <taxon>Tremellales</taxon>
        <taxon>Naemateliaceae</taxon>
        <taxon>Naematelia</taxon>
    </lineage>
</organism>
<dbReference type="GO" id="GO:0000902">
    <property type="term" value="P:cell morphogenesis"/>
    <property type="evidence" value="ECO:0007669"/>
    <property type="project" value="InterPro"/>
</dbReference>
<feature type="region of interest" description="Disordered" evidence="1">
    <location>
        <begin position="2327"/>
        <end position="2391"/>
    </location>
</feature>
<evidence type="ECO:0000256" key="1">
    <source>
        <dbReference type="SAM" id="MobiDB-lite"/>
    </source>
</evidence>
<dbReference type="InterPro" id="IPR029473">
    <property type="entry name" value="MOR2-PAG1_mid"/>
</dbReference>
<gene>
    <name evidence="5" type="ORF">BCR39DRAFT_543095</name>
</gene>
<feature type="domain" description="Cell morphogenesis central region" evidence="4">
    <location>
        <begin position="1735"/>
        <end position="1938"/>
    </location>
</feature>
<dbReference type="GO" id="GO:0030427">
    <property type="term" value="C:site of polarized growth"/>
    <property type="evidence" value="ECO:0007669"/>
    <property type="project" value="TreeGrafter"/>
</dbReference>
<dbReference type="PANTHER" id="PTHR12295">
    <property type="entry name" value="FURRY-RELATED"/>
    <property type="match status" value="1"/>
</dbReference>
<evidence type="ECO:0000259" key="4">
    <source>
        <dbReference type="Pfam" id="PF14228"/>
    </source>
</evidence>
<dbReference type="InterPro" id="IPR016024">
    <property type="entry name" value="ARM-type_fold"/>
</dbReference>
<dbReference type="InParanoid" id="A0A1Y2AUW9"/>
<feature type="domain" description="Cell morphogenesis protein C-terminal" evidence="3">
    <location>
        <begin position="1970"/>
        <end position="2218"/>
    </location>
</feature>
<dbReference type="STRING" id="71784.A0A1Y2AUW9"/>
<feature type="domain" description="Cell morphogenesis protein N-terminal" evidence="2">
    <location>
        <begin position="389"/>
        <end position="935"/>
    </location>
</feature>
<feature type="compositionally biased region" description="Polar residues" evidence="1">
    <location>
        <begin position="98"/>
        <end position="117"/>
    </location>
</feature>
<evidence type="ECO:0000259" key="3">
    <source>
        <dbReference type="Pfam" id="PF14225"/>
    </source>
</evidence>
<accession>A0A1Y2AUW9</accession>
<dbReference type="InterPro" id="IPR025481">
    <property type="entry name" value="Cell_Morphogen_C"/>
</dbReference>
<dbReference type="FunCoup" id="A0A1Y2AUW9">
    <property type="interactions" value="193"/>
</dbReference>
<feature type="region of interest" description="Disordered" evidence="1">
    <location>
        <begin position="41"/>
        <end position="118"/>
    </location>
</feature>
<keyword evidence="6" id="KW-1185">Reference proteome</keyword>
<reference evidence="5 6" key="1">
    <citation type="submission" date="2016-07" db="EMBL/GenBank/DDBJ databases">
        <title>Pervasive Adenine N6-methylation of Active Genes in Fungi.</title>
        <authorList>
            <consortium name="DOE Joint Genome Institute"/>
            <person name="Mondo S.J."/>
            <person name="Dannebaum R.O."/>
            <person name="Kuo R.C."/>
            <person name="Labutti K."/>
            <person name="Haridas S."/>
            <person name="Kuo A."/>
            <person name="Salamov A."/>
            <person name="Ahrendt S.R."/>
            <person name="Lipzen A."/>
            <person name="Sullivan W."/>
            <person name="Andreopoulos W.B."/>
            <person name="Clum A."/>
            <person name="Lindquist E."/>
            <person name="Daum C."/>
            <person name="Ramamoorthy G.K."/>
            <person name="Gryganskyi A."/>
            <person name="Culley D."/>
            <person name="Magnuson J.K."/>
            <person name="James T.Y."/>
            <person name="O'Malley M.A."/>
            <person name="Stajich J.E."/>
            <person name="Spatafora J.W."/>
            <person name="Visel A."/>
            <person name="Grigoriev I.V."/>
        </authorList>
    </citation>
    <scope>NUCLEOTIDE SEQUENCE [LARGE SCALE GENOMIC DNA]</scope>
    <source>
        <strain evidence="5 6">68-887.2</strain>
    </source>
</reference>
<dbReference type="InterPro" id="IPR039867">
    <property type="entry name" value="Furry/Tao3/Mor2"/>
</dbReference>
<feature type="compositionally biased region" description="Low complexity" evidence="1">
    <location>
        <begin position="2367"/>
        <end position="2382"/>
    </location>
</feature>